<protein>
    <submittedName>
        <fullName evidence="2">Uncharacterized protein</fullName>
    </submittedName>
</protein>
<dbReference type="OrthoDB" id="2690514at2759"/>
<keyword evidence="3" id="KW-1185">Reference proteome</keyword>
<evidence type="ECO:0000256" key="1">
    <source>
        <dbReference type="SAM" id="MobiDB-lite"/>
    </source>
</evidence>
<proteinExistence type="predicted"/>
<gene>
    <name evidence="2" type="ORF">GLOTRDRAFT_67208</name>
</gene>
<name>S7R5R1_GLOTA</name>
<dbReference type="RefSeq" id="XP_007871824.1">
    <property type="nucleotide sequence ID" value="XM_007873633.1"/>
</dbReference>
<dbReference type="OMA" id="KEYACEA"/>
<reference evidence="2 3" key="1">
    <citation type="journal article" date="2012" name="Science">
        <title>The Paleozoic origin of enzymatic lignin decomposition reconstructed from 31 fungal genomes.</title>
        <authorList>
            <person name="Floudas D."/>
            <person name="Binder M."/>
            <person name="Riley R."/>
            <person name="Barry K."/>
            <person name="Blanchette R.A."/>
            <person name="Henrissat B."/>
            <person name="Martinez A.T."/>
            <person name="Otillar R."/>
            <person name="Spatafora J.W."/>
            <person name="Yadav J.S."/>
            <person name="Aerts A."/>
            <person name="Benoit I."/>
            <person name="Boyd A."/>
            <person name="Carlson A."/>
            <person name="Copeland A."/>
            <person name="Coutinho P.M."/>
            <person name="de Vries R.P."/>
            <person name="Ferreira P."/>
            <person name="Findley K."/>
            <person name="Foster B."/>
            <person name="Gaskell J."/>
            <person name="Glotzer D."/>
            <person name="Gorecki P."/>
            <person name="Heitman J."/>
            <person name="Hesse C."/>
            <person name="Hori C."/>
            <person name="Igarashi K."/>
            <person name="Jurgens J.A."/>
            <person name="Kallen N."/>
            <person name="Kersten P."/>
            <person name="Kohler A."/>
            <person name="Kuees U."/>
            <person name="Kumar T.K.A."/>
            <person name="Kuo A."/>
            <person name="LaButti K."/>
            <person name="Larrondo L.F."/>
            <person name="Lindquist E."/>
            <person name="Ling A."/>
            <person name="Lombard V."/>
            <person name="Lucas S."/>
            <person name="Lundell T."/>
            <person name="Martin R."/>
            <person name="McLaughlin D.J."/>
            <person name="Morgenstern I."/>
            <person name="Morin E."/>
            <person name="Murat C."/>
            <person name="Nagy L.G."/>
            <person name="Nolan M."/>
            <person name="Ohm R.A."/>
            <person name="Patyshakuliyeva A."/>
            <person name="Rokas A."/>
            <person name="Ruiz-Duenas F.J."/>
            <person name="Sabat G."/>
            <person name="Salamov A."/>
            <person name="Samejima M."/>
            <person name="Schmutz J."/>
            <person name="Slot J.C."/>
            <person name="St John F."/>
            <person name="Stenlid J."/>
            <person name="Sun H."/>
            <person name="Sun S."/>
            <person name="Syed K."/>
            <person name="Tsang A."/>
            <person name="Wiebenga A."/>
            <person name="Young D."/>
            <person name="Pisabarro A."/>
            <person name="Eastwood D.C."/>
            <person name="Martin F."/>
            <person name="Cullen D."/>
            <person name="Grigoriev I.V."/>
            <person name="Hibbett D.S."/>
        </authorList>
    </citation>
    <scope>NUCLEOTIDE SEQUENCE [LARGE SCALE GENOMIC DNA]</scope>
    <source>
        <strain evidence="2 3">ATCC 11539</strain>
    </source>
</reference>
<dbReference type="eggNOG" id="ENOG502R0QQ">
    <property type="taxonomic scope" value="Eukaryota"/>
</dbReference>
<dbReference type="GeneID" id="19307775"/>
<feature type="region of interest" description="Disordered" evidence="1">
    <location>
        <begin position="86"/>
        <end position="179"/>
    </location>
</feature>
<feature type="compositionally biased region" description="Basic and acidic residues" evidence="1">
    <location>
        <begin position="112"/>
        <end position="139"/>
    </location>
</feature>
<dbReference type="Proteomes" id="UP000030669">
    <property type="component" value="Unassembled WGS sequence"/>
</dbReference>
<dbReference type="AlphaFoldDB" id="S7R5R1"/>
<sequence>MSDDEDELDERGTKTNRYISRRPAWRSDVMQCLLEAVDQVADPKTTSKYTARVAGPVKDEPPPVATTLKNRARRWMVSEEWLATESNKEYDVPPRIAGSGKAWGDAEDPEALEEKKRKMKEEKEDVKRKKVRLSDVGEKTKKKGKAKTGGGTQVERASETPGAEDSDAAIDPELRGGRG</sequence>
<dbReference type="EMBL" id="KB469704">
    <property type="protein sequence ID" value="EPQ49720.1"/>
    <property type="molecule type" value="Genomic_DNA"/>
</dbReference>
<accession>S7R5R1</accession>
<evidence type="ECO:0000313" key="3">
    <source>
        <dbReference type="Proteomes" id="UP000030669"/>
    </source>
</evidence>
<dbReference type="KEGG" id="gtr:GLOTRDRAFT_67208"/>
<evidence type="ECO:0000313" key="2">
    <source>
        <dbReference type="EMBL" id="EPQ49720.1"/>
    </source>
</evidence>
<dbReference type="HOGENOM" id="CLU_114368_0_0_1"/>
<organism evidence="2 3">
    <name type="scientific">Gloeophyllum trabeum (strain ATCC 11539 / FP-39264 / Madison 617)</name>
    <name type="common">Brown rot fungus</name>
    <dbReference type="NCBI Taxonomy" id="670483"/>
    <lineage>
        <taxon>Eukaryota</taxon>
        <taxon>Fungi</taxon>
        <taxon>Dikarya</taxon>
        <taxon>Basidiomycota</taxon>
        <taxon>Agaricomycotina</taxon>
        <taxon>Agaricomycetes</taxon>
        <taxon>Gloeophyllales</taxon>
        <taxon>Gloeophyllaceae</taxon>
        <taxon>Gloeophyllum</taxon>
    </lineage>
</organism>